<reference evidence="8" key="2">
    <citation type="submission" date="2025-09" db="UniProtKB">
        <authorList>
            <consortium name="Ensembl"/>
        </authorList>
    </citation>
    <scope>IDENTIFICATION</scope>
</reference>
<evidence type="ECO:0000256" key="3">
    <source>
        <dbReference type="ARBA" id="ARBA00022980"/>
    </source>
</evidence>
<comment type="similarity">
    <text evidence="1">Belongs to the eukaryotic ribosomal protein eL36 family.</text>
</comment>
<dbReference type="Gene3D" id="1.10.10.1760">
    <property type="entry name" value="60S ribosomal protein L36"/>
    <property type="match status" value="1"/>
</dbReference>
<dbReference type="Pfam" id="PF01158">
    <property type="entry name" value="Ribosomal_L36e"/>
    <property type="match status" value="1"/>
</dbReference>
<evidence type="ECO:0000256" key="6">
    <source>
        <dbReference type="ARBA" id="ARBA00035226"/>
    </source>
</evidence>
<keyword evidence="3" id="KW-0689">Ribosomal protein</keyword>
<sequence>MALRYPMAVGLTKGHEVTKNVSKPVHSHRCGHLTKHAKSMPDMIREVWGFAPCKSRAAELLKVSEDKQALRFLKKRVGTHIWHCRGG</sequence>
<dbReference type="AlphaFoldDB" id="A0A8D2JNQ0"/>
<dbReference type="PANTHER" id="PTHR10114">
    <property type="entry name" value="60S RIBOSOMAL PROTEIN L36"/>
    <property type="match status" value="1"/>
</dbReference>
<dbReference type="FunFam" id="1.10.10.1760:FF:000001">
    <property type="entry name" value="60S ribosomal protein L36"/>
    <property type="match status" value="1"/>
</dbReference>
<name>A0A8D2JNQ0_SCIVU</name>
<dbReference type="GO" id="GO:0005840">
    <property type="term" value="C:ribosome"/>
    <property type="evidence" value="ECO:0007669"/>
    <property type="project" value="UniProtKB-KW"/>
</dbReference>
<comment type="subunit">
    <text evidence="2">Component of the large ribosomal subunit.</text>
</comment>
<protein>
    <recommendedName>
        <fullName evidence="6">Large ribosomal subunit protein eL36</fullName>
    </recommendedName>
    <alternativeName>
        <fullName evidence="7">60S ribosomal protein L36</fullName>
    </alternativeName>
</protein>
<evidence type="ECO:0000256" key="1">
    <source>
        <dbReference type="ARBA" id="ARBA00006509"/>
    </source>
</evidence>
<evidence type="ECO:0000256" key="2">
    <source>
        <dbReference type="ARBA" id="ARBA00011133"/>
    </source>
</evidence>
<evidence type="ECO:0000313" key="9">
    <source>
        <dbReference type="Proteomes" id="UP000694564"/>
    </source>
</evidence>
<evidence type="ECO:0000256" key="5">
    <source>
        <dbReference type="ARBA" id="ARBA00034092"/>
    </source>
</evidence>
<dbReference type="GO" id="GO:0006412">
    <property type="term" value="P:translation"/>
    <property type="evidence" value="ECO:0007669"/>
    <property type="project" value="InterPro"/>
</dbReference>
<dbReference type="GO" id="GO:0003735">
    <property type="term" value="F:structural constituent of ribosome"/>
    <property type="evidence" value="ECO:0007669"/>
    <property type="project" value="InterPro"/>
</dbReference>
<dbReference type="InterPro" id="IPR000509">
    <property type="entry name" value="Ribosomal_eL36"/>
</dbReference>
<reference evidence="8" key="1">
    <citation type="submission" date="2025-08" db="UniProtKB">
        <authorList>
            <consortium name="Ensembl"/>
        </authorList>
    </citation>
    <scope>IDENTIFICATION</scope>
</reference>
<evidence type="ECO:0000256" key="7">
    <source>
        <dbReference type="ARBA" id="ARBA00035331"/>
    </source>
</evidence>
<evidence type="ECO:0000256" key="4">
    <source>
        <dbReference type="ARBA" id="ARBA00023274"/>
    </source>
</evidence>
<dbReference type="InterPro" id="IPR038097">
    <property type="entry name" value="Ribosomal_eL36_sf"/>
</dbReference>
<accession>A0A8D2JNQ0</accession>
<keyword evidence="4" id="KW-0687">Ribonucleoprotein</keyword>
<dbReference type="Ensembl" id="ENSSVLT00005026299.1">
    <property type="protein sequence ID" value="ENSSVLP00005023653.1"/>
    <property type="gene ID" value="ENSSVLG00005018783.1"/>
</dbReference>
<dbReference type="GO" id="GO:1990904">
    <property type="term" value="C:ribonucleoprotein complex"/>
    <property type="evidence" value="ECO:0007669"/>
    <property type="project" value="UniProtKB-KW"/>
</dbReference>
<organism evidence="8 9">
    <name type="scientific">Sciurus vulgaris</name>
    <name type="common">Eurasian red squirrel</name>
    <dbReference type="NCBI Taxonomy" id="55149"/>
    <lineage>
        <taxon>Eukaryota</taxon>
        <taxon>Metazoa</taxon>
        <taxon>Chordata</taxon>
        <taxon>Craniata</taxon>
        <taxon>Vertebrata</taxon>
        <taxon>Euteleostomi</taxon>
        <taxon>Mammalia</taxon>
        <taxon>Eutheria</taxon>
        <taxon>Euarchontoglires</taxon>
        <taxon>Glires</taxon>
        <taxon>Rodentia</taxon>
        <taxon>Sciuromorpha</taxon>
        <taxon>Sciuridae</taxon>
        <taxon>Sciurinae</taxon>
        <taxon>Sciurini</taxon>
        <taxon>Sciurus</taxon>
    </lineage>
</organism>
<proteinExistence type="inferred from homology"/>
<evidence type="ECO:0000313" key="8">
    <source>
        <dbReference type="Ensembl" id="ENSSVLP00005023653.1"/>
    </source>
</evidence>
<dbReference type="Proteomes" id="UP000694564">
    <property type="component" value="Chromosome 8"/>
</dbReference>
<dbReference type="OrthoDB" id="9616667at2759"/>
<comment type="function">
    <text evidence="5">Component of the large ribosomal subunit. The ribosome is a large ribonucleoprotein complex responsible for the synthesis of proteins in the cell.</text>
</comment>
<keyword evidence="9" id="KW-1185">Reference proteome</keyword>
<dbReference type="GeneTree" id="ENSGT00390000011943"/>